<reference evidence="2" key="1">
    <citation type="journal article" date="2022" name="bioRxiv">
        <title>Sequencing and chromosome-scale assembly of the giantPleurodeles waltlgenome.</title>
        <authorList>
            <person name="Brown T."/>
            <person name="Elewa A."/>
            <person name="Iarovenko S."/>
            <person name="Subramanian E."/>
            <person name="Araus A.J."/>
            <person name="Petzold A."/>
            <person name="Susuki M."/>
            <person name="Suzuki K.-i.T."/>
            <person name="Hayashi T."/>
            <person name="Toyoda A."/>
            <person name="Oliveira C."/>
            <person name="Osipova E."/>
            <person name="Leigh N.D."/>
            <person name="Simon A."/>
            <person name="Yun M.H."/>
        </authorList>
    </citation>
    <scope>NUCLEOTIDE SEQUENCE</scope>
    <source>
        <strain evidence="2">20211129_DDA</strain>
        <tissue evidence="2">Liver</tissue>
    </source>
</reference>
<feature type="compositionally biased region" description="Basic residues" evidence="1">
    <location>
        <begin position="17"/>
        <end position="31"/>
    </location>
</feature>
<organism evidence="2 3">
    <name type="scientific">Pleurodeles waltl</name>
    <name type="common">Iberian ribbed newt</name>
    <dbReference type="NCBI Taxonomy" id="8319"/>
    <lineage>
        <taxon>Eukaryota</taxon>
        <taxon>Metazoa</taxon>
        <taxon>Chordata</taxon>
        <taxon>Craniata</taxon>
        <taxon>Vertebrata</taxon>
        <taxon>Euteleostomi</taxon>
        <taxon>Amphibia</taxon>
        <taxon>Batrachia</taxon>
        <taxon>Caudata</taxon>
        <taxon>Salamandroidea</taxon>
        <taxon>Salamandridae</taxon>
        <taxon>Pleurodelinae</taxon>
        <taxon>Pleurodeles</taxon>
    </lineage>
</organism>
<name>A0AAV7QWD7_PLEWA</name>
<feature type="region of interest" description="Disordered" evidence="1">
    <location>
        <begin position="17"/>
        <end position="44"/>
    </location>
</feature>
<gene>
    <name evidence="2" type="ORF">NDU88_009793</name>
</gene>
<dbReference type="AlphaFoldDB" id="A0AAV7QWD7"/>
<evidence type="ECO:0000313" key="3">
    <source>
        <dbReference type="Proteomes" id="UP001066276"/>
    </source>
</evidence>
<sequence length="310" mass="34040">MRSGRLRILAEGKIKPLKSQRRAQGKGKCSAKRSAQIPQRSRPDQLVAPLTPFQLYFNQTGLTNKADFLRDPAAAFFSNPDTDVGLPTPLNPQPLVTGQLGLELLTNPTQQLGVALPGQETSKDQAPEELSDPLVQGQQINFIYLSSPIVYKNSQAGRIVTMAQVHAQEWETSPGAHQQLLTGNPSNSELPISTGNGTEVHNDTGYEKTHQKLTPIPWSNFNTQGNNERLDIGSEVTTGLEDSWLQSLSITNNKDLGEALDLKTFDLVNPKDQQLSYPLVAGCTKNSITTHQQERTFNSIIKISSEMSKI</sequence>
<comment type="caution">
    <text evidence="2">The sequence shown here is derived from an EMBL/GenBank/DDBJ whole genome shotgun (WGS) entry which is preliminary data.</text>
</comment>
<accession>A0AAV7QWD7</accession>
<dbReference type="EMBL" id="JANPWB010000010">
    <property type="protein sequence ID" value="KAJ1143485.1"/>
    <property type="molecule type" value="Genomic_DNA"/>
</dbReference>
<keyword evidence="3" id="KW-1185">Reference proteome</keyword>
<evidence type="ECO:0000256" key="1">
    <source>
        <dbReference type="SAM" id="MobiDB-lite"/>
    </source>
</evidence>
<protein>
    <submittedName>
        <fullName evidence="2">Uncharacterized protein</fullName>
    </submittedName>
</protein>
<proteinExistence type="predicted"/>
<evidence type="ECO:0000313" key="2">
    <source>
        <dbReference type="EMBL" id="KAJ1143485.1"/>
    </source>
</evidence>
<dbReference type="Proteomes" id="UP001066276">
    <property type="component" value="Chromosome 6"/>
</dbReference>